<dbReference type="GO" id="GO:0045333">
    <property type="term" value="P:cellular respiration"/>
    <property type="evidence" value="ECO:0007669"/>
    <property type="project" value="UniProtKB-ARBA"/>
</dbReference>
<feature type="domain" description="Thiamine pyrophosphate enzyme TPP-binding" evidence="8">
    <location>
        <begin position="447"/>
        <end position="534"/>
    </location>
</feature>
<keyword evidence="2" id="KW-0004">4Fe-4S</keyword>
<evidence type="ECO:0000256" key="4">
    <source>
        <dbReference type="ARBA" id="ARBA00023002"/>
    </source>
</evidence>
<dbReference type="SUPFAM" id="SSF53323">
    <property type="entry name" value="Pyruvate-ferredoxin oxidoreductase, PFOR, domain III"/>
    <property type="match status" value="1"/>
</dbReference>
<dbReference type="GO" id="GO:0000287">
    <property type="term" value="F:magnesium ion binding"/>
    <property type="evidence" value="ECO:0007669"/>
    <property type="project" value="UniProtKB-ARBA"/>
</dbReference>
<keyword evidence="3" id="KW-0249">Electron transport</keyword>
<evidence type="ECO:0000256" key="2">
    <source>
        <dbReference type="ARBA" id="ARBA00022485"/>
    </source>
</evidence>
<dbReference type="Pfam" id="PF20169">
    <property type="entry name" value="DUF6537"/>
    <property type="match status" value="1"/>
</dbReference>
<organism evidence="10">
    <name type="scientific">Salinispora tropica</name>
    <dbReference type="NCBI Taxonomy" id="168695"/>
    <lineage>
        <taxon>Bacteria</taxon>
        <taxon>Bacillati</taxon>
        <taxon>Actinomycetota</taxon>
        <taxon>Actinomycetes</taxon>
        <taxon>Micromonosporales</taxon>
        <taxon>Micromonosporaceae</taxon>
        <taxon>Salinispora</taxon>
    </lineage>
</organism>
<feature type="domain" description="DUF6537" evidence="9">
    <location>
        <begin position="952"/>
        <end position="1135"/>
    </location>
</feature>
<sequence length="1149" mass="123647">MSPGLQPSEFTLDQRYLCQDGTAYLTGVQALVRLLLDRVRHDRRAGNDAAVFVSGYEGSPLAGYDLELARRGRLLAEHGVVHRPALNEELAATAVLGSQLAAGVGRQRPDGVVGVWYGKAPGLDRAGDALRHANFAGTDPRGGAIALVGDDPAAKSSTVPSASEFALADLSMPVLVPADAADLLRYGLHAIEMSRASGLWSALKIVTNVADAASTVPVTPSWRFPTVAGGYRHRPTSRLLGAELAALEESLHRVRLPLAVEYLRAAGLNELYGHADDRIGIVAAGKSYLDVRQALRTLGMDEEALRRYRVRLLKLAAVYPLESAVVREFAAGLDEIVVVEEKRGFIESAVKDLLYGSGDAPVVCGKTDPAGRSLFRPTGELNPDVIAAGLARRLSATGRCEPVEAWQGRRRRDRIDLPVVARTPYFCSGCPHNSSTKAPPGTLTAGGTGCSTMTFFMDPKRVGDIIGVTQMGGEGAQWIGMAPFVDIDHFVQNVGDGTFHHSASLALRAAVAAGVNITYKVLYNSAVAMTGGQDAVGALPVHRLAALLLAEGATKVIVTSEDPKRLGRHPMPAGVEVRHRDDLPRSQAELAVTPGVTVLIHDQECAAVQRRKRRRGLRPQPAYKVLINERLCEGCGDCGAQSNCLSVQPVDSDFGRKTRIHQSSCNADYACLQGRCPSFLTIVPGRSPHRELASVPTAKPSMPRQRVVGDFSVRITGIGGSGVVTLAQIIATAAVLDGRHVRTLDQTGLAQKGGAVVSDVRVTERAVESAARLADGECDLYLATDLLVAAQPANLAAADTARTVVVASTSPVPTGQMVTEVSGPRPDVDELCSALDRSSARATFFDARSLALRLLGDDQFANILQLGAAYQEGAIPLEAASIEQAIRLNGVGVERNLSAFCLGRLVVDDPQTVSPAAPVAQEQRLLQGDAASLRATIDAGEDTPLARRLDALVADLVAYQDLAYAREFVEFVEHVRRVEGRAGPLTAAVAGNLYKLMAYKDEYEVARLSLDERLTHDIAAQFGAGARYHYLLQPPVLRKLVRRKIRLGQWFRVVLRLLYALRRLRGSRLDVFGYTRVRRIERRLVANYRRTILAALSAANPDDPALVELASLPDMVRGFDEVKLANVTEYHRRQEQLLQSLPHPVQQVG</sequence>
<proteinExistence type="predicted"/>
<accession>B0L7F0</accession>
<dbReference type="SUPFAM" id="SSF52922">
    <property type="entry name" value="TK C-terminal domain-like"/>
    <property type="match status" value="1"/>
</dbReference>
<dbReference type="InterPro" id="IPR019752">
    <property type="entry name" value="Pyrv/ketoisovalerate_OxRed_cat"/>
</dbReference>
<dbReference type="AlphaFoldDB" id="B0L7F0"/>
<dbReference type="NCBIfam" id="NF009589">
    <property type="entry name" value="PRK13030.1"/>
    <property type="match status" value="1"/>
</dbReference>
<keyword evidence="2" id="KW-0479">Metal-binding</keyword>
<keyword evidence="6" id="KW-0411">Iron-sulfur</keyword>
<keyword evidence="4" id="KW-0560">Oxidoreductase</keyword>
<dbReference type="Gene3D" id="3.40.50.970">
    <property type="match status" value="1"/>
</dbReference>
<evidence type="ECO:0000256" key="6">
    <source>
        <dbReference type="ARBA" id="ARBA00023014"/>
    </source>
</evidence>
<dbReference type="InterPro" id="IPR051457">
    <property type="entry name" value="2-oxoacid:Fd_oxidoreductase"/>
</dbReference>
<dbReference type="PANTHER" id="PTHR48084:SF3">
    <property type="entry name" value="SUBUNIT OF PYRUVATE:FLAVODOXIN OXIDOREDUCTASE"/>
    <property type="match status" value="1"/>
</dbReference>
<evidence type="ECO:0000259" key="9">
    <source>
        <dbReference type="Pfam" id="PF20169"/>
    </source>
</evidence>
<evidence type="ECO:0000259" key="7">
    <source>
        <dbReference type="Pfam" id="PF01558"/>
    </source>
</evidence>
<dbReference type="InterPro" id="IPR002880">
    <property type="entry name" value="Pyrv_Fd/Flavodoxin_OxRdtase_N"/>
</dbReference>
<dbReference type="BioCyc" id="MetaCyc:MONOMER-15883"/>
<dbReference type="NCBIfam" id="NF009588">
    <property type="entry name" value="PRK13029.1"/>
    <property type="match status" value="1"/>
</dbReference>
<dbReference type="InterPro" id="IPR029061">
    <property type="entry name" value="THDP-binding"/>
</dbReference>
<dbReference type="InterPro" id="IPR046667">
    <property type="entry name" value="DUF6537"/>
</dbReference>
<dbReference type="PANTHER" id="PTHR48084">
    <property type="entry name" value="2-OXOGLUTARATE OXIDOREDUCTASE SUBUNIT KORB-RELATED"/>
    <property type="match status" value="1"/>
</dbReference>
<evidence type="ECO:0000313" key="10">
    <source>
        <dbReference type="EMBL" id="ABP73638.1"/>
    </source>
</evidence>
<keyword evidence="1" id="KW-0813">Transport</keyword>
<dbReference type="GO" id="GO:0016625">
    <property type="term" value="F:oxidoreductase activity, acting on the aldehyde or oxo group of donors, iron-sulfur protein as acceptor"/>
    <property type="evidence" value="ECO:0007669"/>
    <property type="project" value="UniProtKB-ARBA"/>
</dbReference>
<gene>
    <name evidence="10" type="primary">salQ</name>
</gene>
<dbReference type="InterPro" id="IPR009014">
    <property type="entry name" value="Transketo_C/PFOR_II"/>
</dbReference>
<reference evidence="10" key="1">
    <citation type="journal article" date="2009" name="Proc. Natl. Acad. Sci. U.S.A.">
        <title>Biosynthesis of the salinosporamide A polyketide synthase substrate chloroethylmalonyl-coenzyme A from S-adenosyl-L-methionine.</title>
        <authorList>
            <person name="Eustaquio A.S."/>
            <person name="McGlinchey R.P."/>
            <person name="Liu Y."/>
            <person name="Hazzard C."/>
            <person name="Beer L.L."/>
            <person name="Florova G."/>
            <person name="Alhamadsheh M.M."/>
            <person name="Lechner A."/>
            <person name="Kale A.J."/>
            <person name="Kobayashi Y."/>
            <person name="Reynolds K.A."/>
            <person name="Moore B.S."/>
        </authorList>
    </citation>
    <scope>NUCLEOTIDE SEQUENCE</scope>
    <source>
        <strain evidence="10">CNB-476</strain>
    </source>
</reference>
<evidence type="ECO:0000256" key="1">
    <source>
        <dbReference type="ARBA" id="ARBA00022448"/>
    </source>
</evidence>
<dbReference type="GO" id="GO:0051539">
    <property type="term" value="F:4 iron, 4 sulfur cluster binding"/>
    <property type="evidence" value="ECO:0007669"/>
    <property type="project" value="UniProtKB-KW"/>
</dbReference>
<dbReference type="Pfam" id="PF01558">
    <property type="entry name" value="POR"/>
    <property type="match status" value="1"/>
</dbReference>
<dbReference type="CDD" id="cd07034">
    <property type="entry name" value="TPP_PYR_PFOR_IOR-alpha_like"/>
    <property type="match status" value="1"/>
</dbReference>
<evidence type="ECO:0000259" key="8">
    <source>
        <dbReference type="Pfam" id="PF02775"/>
    </source>
</evidence>
<dbReference type="GO" id="GO:0030976">
    <property type="term" value="F:thiamine pyrophosphate binding"/>
    <property type="evidence" value="ECO:0007669"/>
    <property type="project" value="InterPro"/>
</dbReference>
<dbReference type="InterPro" id="IPR011766">
    <property type="entry name" value="TPP_enzyme_TPP-bd"/>
</dbReference>
<dbReference type="SUPFAM" id="SSF52518">
    <property type="entry name" value="Thiamin diphosphate-binding fold (THDP-binding)"/>
    <property type="match status" value="2"/>
</dbReference>
<keyword evidence="5" id="KW-0408">Iron</keyword>
<dbReference type="Pfam" id="PF02775">
    <property type="entry name" value="TPP_enzyme_C"/>
    <property type="match status" value="1"/>
</dbReference>
<protein>
    <submittedName>
        <fullName evidence="10">SalQ</fullName>
    </submittedName>
</protein>
<dbReference type="Gene3D" id="3.40.920.10">
    <property type="entry name" value="Pyruvate-ferredoxin oxidoreductase, PFOR, domain III"/>
    <property type="match status" value="1"/>
</dbReference>
<name>B0L7F0_9ACTN</name>
<feature type="domain" description="Pyruvate/ketoisovalerate oxidoreductase catalytic" evidence="7">
    <location>
        <begin position="719"/>
        <end position="904"/>
    </location>
</feature>
<evidence type="ECO:0000256" key="5">
    <source>
        <dbReference type="ARBA" id="ARBA00023004"/>
    </source>
</evidence>
<evidence type="ECO:0000256" key="3">
    <source>
        <dbReference type="ARBA" id="ARBA00022982"/>
    </source>
</evidence>
<dbReference type="EMBL" id="EF397502">
    <property type="protein sequence ID" value="ABP73638.1"/>
    <property type="molecule type" value="Genomic_DNA"/>
</dbReference>
<dbReference type="Gene3D" id="3.40.50.920">
    <property type="match status" value="1"/>
</dbReference>
<dbReference type="InterPro" id="IPR002869">
    <property type="entry name" value="Pyrv_flavodox_OxRed_cen"/>
</dbReference>